<protein>
    <recommendedName>
        <fullName evidence="4">ABC transporter permease</fullName>
    </recommendedName>
</protein>
<feature type="transmembrane region" description="Helical" evidence="1">
    <location>
        <begin position="93"/>
        <end position="118"/>
    </location>
</feature>
<evidence type="ECO:0000256" key="1">
    <source>
        <dbReference type="SAM" id="Phobius"/>
    </source>
</evidence>
<keyword evidence="1" id="KW-0812">Transmembrane</keyword>
<reference evidence="2 3" key="1">
    <citation type="submission" date="2016-10" db="EMBL/GenBank/DDBJ databases">
        <authorList>
            <person name="de Groot N.N."/>
        </authorList>
    </citation>
    <scope>NUCLEOTIDE SEQUENCE [LARGE SCALE GENOMIC DNA]</scope>
    <source>
        <strain evidence="2 3">JCM 19513</strain>
    </source>
</reference>
<gene>
    <name evidence="2" type="ORF">SAMN05216214_11372</name>
</gene>
<feature type="transmembrane region" description="Helical" evidence="1">
    <location>
        <begin position="20"/>
        <end position="38"/>
    </location>
</feature>
<dbReference type="RefSeq" id="WP_074869424.1">
    <property type="nucleotide sequence ID" value="NZ_FOAS01000013.1"/>
</dbReference>
<keyword evidence="1" id="KW-0472">Membrane</keyword>
<sequence length="266" mass="29183">MLEILRLGLKAGWRGLGWRVLLPLAALVVVISLLASGFSGRQPTTVALDVGLSALRVALLILALLWVQELFAKDIERKTVYFVLAYPVSREGYLFARFAAVAILSLFALFMVGSGLWLSLVLSSGFQQVQSVDLAGKYFLVMAGLWLDVLVVASFAMLAASFSTTPFLPLLMGLAFGLAARGLGPTLNYLLNSERSDPLQASIFAPVLEYSYAWLPDLSRLDFRPLALYDLSVPWLPVGLALLNGVLYMLLTLFLAGFIFKRRNFV</sequence>
<dbReference type="EMBL" id="FOAS01000013">
    <property type="protein sequence ID" value="SEL51468.1"/>
    <property type="molecule type" value="Genomic_DNA"/>
</dbReference>
<dbReference type="InterPro" id="IPR025699">
    <property type="entry name" value="ABC2_memb-like"/>
</dbReference>
<keyword evidence="3" id="KW-1185">Reference proteome</keyword>
<accession>A0A1H7QUQ6</accession>
<dbReference type="Proteomes" id="UP000185766">
    <property type="component" value="Unassembled WGS sequence"/>
</dbReference>
<feature type="transmembrane region" description="Helical" evidence="1">
    <location>
        <begin position="50"/>
        <end position="72"/>
    </location>
</feature>
<organism evidence="2 3">
    <name type="scientific">Atopomonas hussainii</name>
    <dbReference type="NCBI Taxonomy" id="1429083"/>
    <lineage>
        <taxon>Bacteria</taxon>
        <taxon>Pseudomonadati</taxon>
        <taxon>Pseudomonadota</taxon>
        <taxon>Gammaproteobacteria</taxon>
        <taxon>Pseudomonadales</taxon>
        <taxon>Pseudomonadaceae</taxon>
        <taxon>Atopomonas</taxon>
    </lineage>
</organism>
<keyword evidence="1" id="KW-1133">Transmembrane helix</keyword>
<evidence type="ECO:0008006" key="4">
    <source>
        <dbReference type="Google" id="ProtNLM"/>
    </source>
</evidence>
<dbReference type="AlphaFoldDB" id="A0A1H7QUQ6"/>
<name>A0A1H7QUQ6_9GAMM</name>
<evidence type="ECO:0000313" key="2">
    <source>
        <dbReference type="EMBL" id="SEL51468.1"/>
    </source>
</evidence>
<evidence type="ECO:0000313" key="3">
    <source>
        <dbReference type="Proteomes" id="UP000185766"/>
    </source>
</evidence>
<proteinExistence type="predicted"/>
<feature type="transmembrane region" description="Helical" evidence="1">
    <location>
        <begin position="235"/>
        <end position="260"/>
    </location>
</feature>
<dbReference type="Pfam" id="PF13346">
    <property type="entry name" value="ABC2_membrane_5"/>
    <property type="match status" value="1"/>
</dbReference>
<feature type="transmembrane region" description="Helical" evidence="1">
    <location>
        <begin position="138"/>
        <end position="160"/>
    </location>
</feature>